<reference evidence="3 4" key="1">
    <citation type="journal article" date="2019" name="Int. J. Syst. Evol. Microbiol.">
        <title>The Global Catalogue of Microorganisms (GCM) 10K type strain sequencing project: providing services to taxonomists for standard genome sequencing and annotation.</title>
        <authorList>
            <consortium name="The Broad Institute Genomics Platform"/>
            <consortium name="The Broad Institute Genome Sequencing Center for Infectious Disease"/>
            <person name="Wu L."/>
            <person name="Ma J."/>
        </authorList>
    </citation>
    <scope>NUCLEOTIDE SEQUENCE [LARGE SCALE GENOMIC DNA]</scope>
    <source>
        <strain evidence="3 4">JCM 3272</strain>
    </source>
</reference>
<dbReference type="InterPro" id="IPR005545">
    <property type="entry name" value="YCII"/>
</dbReference>
<evidence type="ECO:0000313" key="4">
    <source>
        <dbReference type="Proteomes" id="UP001501444"/>
    </source>
</evidence>
<dbReference type="Pfam" id="PF03795">
    <property type="entry name" value="YCII"/>
    <property type="match status" value="1"/>
</dbReference>
<organism evidence="3 4">
    <name type="scientific">Dactylosporangium salmoneum</name>
    <dbReference type="NCBI Taxonomy" id="53361"/>
    <lineage>
        <taxon>Bacteria</taxon>
        <taxon>Bacillati</taxon>
        <taxon>Actinomycetota</taxon>
        <taxon>Actinomycetes</taxon>
        <taxon>Micromonosporales</taxon>
        <taxon>Micromonosporaceae</taxon>
        <taxon>Dactylosporangium</taxon>
    </lineage>
</organism>
<evidence type="ECO:0000259" key="2">
    <source>
        <dbReference type="Pfam" id="PF03795"/>
    </source>
</evidence>
<name>A0ABN3HLT2_9ACTN</name>
<comment type="caution">
    <text evidence="3">The sequence shown here is derived from an EMBL/GenBank/DDBJ whole genome shotgun (WGS) entry which is preliminary data.</text>
</comment>
<dbReference type="InterPro" id="IPR011008">
    <property type="entry name" value="Dimeric_a/b-barrel"/>
</dbReference>
<evidence type="ECO:0000256" key="1">
    <source>
        <dbReference type="ARBA" id="ARBA00007689"/>
    </source>
</evidence>
<dbReference type="EMBL" id="BAAARV010000093">
    <property type="protein sequence ID" value="GAA2383481.1"/>
    <property type="molecule type" value="Genomic_DNA"/>
</dbReference>
<dbReference type="SUPFAM" id="SSF54909">
    <property type="entry name" value="Dimeric alpha+beta barrel"/>
    <property type="match status" value="1"/>
</dbReference>
<dbReference type="Gene3D" id="3.30.70.1060">
    <property type="entry name" value="Dimeric alpha+beta barrel"/>
    <property type="match status" value="1"/>
</dbReference>
<feature type="domain" description="YCII-related" evidence="2">
    <location>
        <begin position="8"/>
        <end position="97"/>
    </location>
</feature>
<protein>
    <recommendedName>
        <fullName evidence="2">YCII-related domain-containing protein</fullName>
    </recommendedName>
</protein>
<proteinExistence type="inferred from homology"/>
<accession>A0ABN3HLT2</accession>
<gene>
    <name evidence="3" type="ORF">GCM10010170_092420</name>
</gene>
<dbReference type="Proteomes" id="UP001501444">
    <property type="component" value="Unassembled WGS sequence"/>
</dbReference>
<sequence>MTRPRLWFVLHHRPGPSAEPGVRPMDQPLFAEHLAFLRRRAEDGTLVAAGPLEDTDTREGEGITILAAPTLEEAHRLAEQDDESVRSGLLAVTVRTWTVVMAPVLPPEG</sequence>
<keyword evidence="4" id="KW-1185">Reference proteome</keyword>
<comment type="similarity">
    <text evidence="1">Belongs to the YciI family.</text>
</comment>
<evidence type="ECO:0000313" key="3">
    <source>
        <dbReference type="EMBL" id="GAA2383481.1"/>
    </source>
</evidence>
<dbReference type="RefSeq" id="WP_344619053.1">
    <property type="nucleotide sequence ID" value="NZ_BAAARV010000093.1"/>
</dbReference>